<evidence type="ECO:0000256" key="2">
    <source>
        <dbReference type="ARBA" id="ARBA00022448"/>
    </source>
</evidence>
<reference evidence="10" key="1">
    <citation type="submission" date="2022-05" db="EMBL/GenBank/DDBJ databases">
        <authorList>
            <person name="Oliphant S.A."/>
            <person name="Watson-Haigh N.S."/>
            <person name="Sumby K.M."/>
            <person name="Gardner J.M."/>
            <person name="Jiranek V."/>
        </authorList>
    </citation>
    <scope>NUCLEOTIDE SEQUENCE</scope>
    <source>
        <strain evidence="10">KI4_B1</strain>
    </source>
</reference>
<feature type="transmembrane region" description="Helical" evidence="8">
    <location>
        <begin position="21"/>
        <end position="41"/>
    </location>
</feature>
<dbReference type="InterPro" id="IPR043429">
    <property type="entry name" value="ArtM/GltK/GlnP/TcyL/YhdX-like"/>
</dbReference>
<dbReference type="GO" id="GO:0043190">
    <property type="term" value="C:ATP-binding cassette (ABC) transporter complex"/>
    <property type="evidence" value="ECO:0007669"/>
    <property type="project" value="InterPro"/>
</dbReference>
<dbReference type="PROSITE" id="PS50928">
    <property type="entry name" value="ABC_TM1"/>
    <property type="match status" value="1"/>
</dbReference>
<feature type="transmembrane region" description="Helical" evidence="8">
    <location>
        <begin position="53"/>
        <end position="70"/>
    </location>
</feature>
<keyword evidence="6 8" id="KW-1133">Transmembrane helix</keyword>
<keyword evidence="4 8" id="KW-0812">Transmembrane</keyword>
<feature type="domain" description="ABC transmembrane type-1" evidence="9">
    <location>
        <begin position="17"/>
        <end position="215"/>
    </location>
</feature>
<name>A0A9Q8ZUH9_9LACO</name>
<dbReference type="InterPro" id="IPR000515">
    <property type="entry name" value="MetI-like"/>
</dbReference>
<dbReference type="Pfam" id="PF00528">
    <property type="entry name" value="BPD_transp_1"/>
    <property type="match status" value="1"/>
</dbReference>
<dbReference type="InterPro" id="IPR035906">
    <property type="entry name" value="MetI-like_sf"/>
</dbReference>
<evidence type="ECO:0000256" key="6">
    <source>
        <dbReference type="ARBA" id="ARBA00022989"/>
    </source>
</evidence>
<evidence type="ECO:0000256" key="1">
    <source>
        <dbReference type="ARBA" id="ARBA00004651"/>
    </source>
</evidence>
<keyword evidence="3" id="KW-1003">Cell membrane</keyword>
<keyword evidence="5" id="KW-0029">Amino-acid transport</keyword>
<dbReference type="NCBIfam" id="TIGR01726">
    <property type="entry name" value="HEQRo_perm_3TM"/>
    <property type="match status" value="1"/>
</dbReference>
<evidence type="ECO:0000259" key="9">
    <source>
        <dbReference type="PROSITE" id="PS50928"/>
    </source>
</evidence>
<proteinExistence type="inferred from homology"/>
<organism evidence="10 11">
    <name type="scientific">Fructilactobacillus cliffordii</name>
    <dbReference type="NCBI Taxonomy" id="2940299"/>
    <lineage>
        <taxon>Bacteria</taxon>
        <taxon>Bacillati</taxon>
        <taxon>Bacillota</taxon>
        <taxon>Bacilli</taxon>
        <taxon>Lactobacillales</taxon>
        <taxon>Lactobacillaceae</taxon>
        <taxon>Fructilactobacillus</taxon>
    </lineage>
</organism>
<dbReference type="AlphaFoldDB" id="A0A9Q8ZUH9"/>
<comment type="similarity">
    <text evidence="8">Belongs to the binding-protein-dependent transport system permease family.</text>
</comment>
<evidence type="ECO:0000256" key="5">
    <source>
        <dbReference type="ARBA" id="ARBA00022970"/>
    </source>
</evidence>
<dbReference type="EMBL" id="CP097119">
    <property type="protein sequence ID" value="USS89523.1"/>
    <property type="molecule type" value="Genomic_DNA"/>
</dbReference>
<evidence type="ECO:0000256" key="8">
    <source>
        <dbReference type="RuleBase" id="RU363032"/>
    </source>
</evidence>
<feature type="transmembrane region" description="Helical" evidence="8">
    <location>
        <begin position="77"/>
        <end position="103"/>
    </location>
</feature>
<dbReference type="InterPro" id="IPR010065">
    <property type="entry name" value="AA_ABC_transptr_permease_3TM"/>
</dbReference>
<evidence type="ECO:0000313" key="10">
    <source>
        <dbReference type="EMBL" id="USS89523.1"/>
    </source>
</evidence>
<dbReference type="RefSeq" id="WP_252767073.1">
    <property type="nucleotide sequence ID" value="NZ_CP097117.1"/>
</dbReference>
<dbReference type="PANTHER" id="PTHR30614:SF0">
    <property type="entry name" value="L-CYSTINE TRANSPORT SYSTEM PERMEASE PROTEIN TCYL"/>
    <property type="match status" value="1"/>
</dbReference>
<dbReference type="Proteomes" id="UP001055911">
    <property type="component" value="Chromosome"/>
</dbReference>
<evidence type="ECO:0000256" key="3">
    <source>
        <dbReference type="ARBA" id="ARBA00022475"/>
    </source>
</evidence>
<evidence type="ECO:0000256" key="7">
    <source>
        <dbReference type="ARBA" id="ARBA00023136"/>
    </source>
</evidence>
<keyword evidence="11" id="KW-1185">Reference proteome</keyword>
<keyword evidence="7 8" id="KW-0472">Membrane</keyword>
<evidence type="ECO:0000313" key="11">
    <source>
        <dbReference type="Proteomes" id="UP001055911"/>
    </source>
</evidence>
<gene>
    <name evidence="10" type="ORF">M3M40_01675</name>
</gene>
<comment type="subcellular location">
    <subcellularLocation>
        <location evidence="1 8">Cell membrane</location>
        <topology evidence="1 8">Multi-pass membrane protein</topology>
    </subcellularLocation>
</comment>
<dbReference type="SUPFAM" id="SSF161098">
    <property type="entry name" value="MetI-like"/>
    <property type="match status" value="1"/>
</dbReference>
<dbReference type="CDD" id="cd06261">
    <property type="entry name" value="TM_PBP2"/>
    <property type="match status" value="1"/>
</dbReference>
<evidence type="ECO:0000256" key="4">
    <source>
        <dbReference type="ARBA" id="ARBA00022692"/>
    </source>
</evidence>
<sequence>MLEIITSSLPSLLSAMLKFTIPLSLISFAIGMVIAFLVALIRTLNPNFGPVGKPLWLILRAVISFYVWAFRSTPLLVQLFIIFFGLPSVGIKLAPFVAALIGFSLNMGAYGSETIRAALLSVNQEQWEAAYTLGFSTPQTLWHFIIPQALRTALPPLSNEFIGLVKDTSLASTITIAEMFQVSQQIAAQNFEPLLMYVEVAALYAILCSILNVLQHYLEKRSSQYLKGAAD</sequence>
<feature type="transmembrane region" description="Helical" evidence="8">
    <location>
        <begin position="194"/>
        <end position="214"/>
    </location>
</feature>
<accession>A0A9Q8ZUH9</accession>
<protein>
    <submittedName>
        <fullName evidence="10">Amino acid ABC transporter permease</fullName>
    </submittedName>
</protein>
<dbReference type="GO" id="GO:0015184">
    <property type="term" value="F:L-cystine transmembrane transporter activity"/>
    <property type="evidence" value="ECO:0007669"/>
    <property type="project" value="TreeGrafter"/>
</dbReference>
<keyword evidence="2 8" id="KW-0813">Transport</keyword>
<dbReference type="PANTHER" id="PTHR30614">
    <property type="entry name" value="MEMBRANE COMPONENT OF AMINO ACID ABC TRANSPORTER"/>
    <property type="match status" value="1"/>
</dbReference>
<dbReference type="Gene3D" id="1.10.3720.10">
    <property type="entry name" value="MetI-like"/>
    <property type="match status" value="1"/>
</dbReference>